<feature type="compositionally biased region" description="Basic residues" evidence="1">
    <location>
        <begin position="1"/>
        <end position="14"/>
    </location>
</feature>
<name>A0A9P8TRJ3_WICPI</name>
<dbReference type="Proteomes" id="UP000774326">
    <property type="component" value="Unassembled WGS sequence"/>
</dbReference>
<reference evidence="3" key="1">
    <citation type="journal article" date="2021" name="Open Biol.">
        <title>Shared evolutionary footprints suggest mitochondrial oxidative damage underlies multiple complex I losses in fungi.</title>
        <authorList>
            <person name="Schikora-Tamarit M.A."/>
            <person name="Marcet-Houben M."/>
            <person name="Nosek J."/>
            <person name="Gabaldon T."/>
        </authorList>
    </citation>
    <scope>NUCLEOTIDE SEQUENCE</scope>
    <source>
        <strain evidence="3">CBS2887</strain>
    </source>
</reference>
<keyword evidence="4" id="KW-1185">Reference proteome</keyword>
<organism evidence="3 4">
    <name type="scientific">Wickerhamomyces pijperi</name>
    <name type="common">Yeast</name>
    <name type="synonym">Pichia pijperi</name>
    <dbReference type="NCBI Taxonomy" id="599730"/>
    <lineage>
        <taxon>Eukaryota</taxon>
        <taxon>Fungi</taxon>
        <taxon>Dikarya</taxon>
        <taxon>Ascomycota</taxon>
        <taxon>Saccharomycotina</taxon>
        <taxon>Saccharomycetes</taxon>
        <taxon>Phaffomycetales</taxon>
        <taxon>Wickerhamomycetaceae</taxon>
        <taxon>Wickerhamomyces</taxon>
    </lineage>
</organism>
<feature type="compositionally biased region" description="Pro residues" evidence="1">
    <location>
        <begin position="15"/>
        <end position="30"/>
    </location>
</feature>
<keyword evidence="2" id="KW-0812">Transmembrane</keyword>
<feature type="region of interest" description="Disordered" evidence="1">
    <location>
        <begin position="235"/>
        <end position="254"/>
    </location>
</feature>
<reference evidence="3" key="2">
    <citation type="submission" date="2021-01" db="EMBL/GenBank/DDBJ databases">
        <authorList>
            <person name="Schikora-Tamarit M.A."/>
        </authorList>
    </citation>
    <scope>NUCLEOTIDE SEQUENCE</scope>
    <source>
        <strain evidence="3">CBS2887</strain>
    </source>
</reference>
<protein>
    <submittedName>
        <fullName evidence="3">Uncharacterized protein</fullName>
    </submittedName>
</protein>
<feature type="region of interest" description="Disordered" evidence="1">
    <location>
        <begin position="276"/>
        <end position="335"/>
    </location>
</feature>
<evidence type="ECO:0000313" key="4">
    <source>
        <dbReference type="Proteomes" id="UP000774326"/>
    </source>
</evidence>
<feature type="compositionally biased region" description="Pro residues" evidence="1">
    <location>
        <begin position="288"/>
        <end position="304"/>
    </location>
</feature>
<accession>A0A9P8TRJ3</accession>
<gene>
    <name evidence="3" type="ORF">WICPIJ_000550</name>
</gene>
<feature type="transmembrane region" description="Helical" evidence="2">
    <location>
        <begin position="180"/>
        <end position="201"/>
    </location>
</feature>
<evidence type="ECO:0000256" key="1">
    <source>
        <dbReference type="SAM" id="MobiDB-lite"/>
    </source>
</evidence>
<evidence type="ECO:0000313" key="3">
    <source>
        <dbReference type="EMBL" id="KAH3688411.1"/>
    </source>
</evidence>
<comment type="caution">
    <text evidence="3">The sequence shown here is derived from an EMBL/GenBank/DDBJ whole genome shotgun (WGS) entry which is preliminary data.</text>
</comment>
<dbReference type="AlphaFoldDB" id="A0A9P8TRJ3"/>
<keyword evidence="2" id="KW-0472">Membrane</keyword>
<keyword evidence="2" id="KW-1133">Transmembrane helix</keyword>
<sequence>MKAFKRSVFNKKSKQPPPPPQQPQHQPPYPTDNNSNNNNDYITFPTSDVSNSIDFIKQVHEREFPMAQSRRRQTENDYFTLNQAQISAPVTPDIQQTAVKKGPPLNNNSDIVPPMSDPLQASTIQRQTQINGYIVSTIDKLNIGPVGEFLKTILIALTNRLLSSQYINSSPSSQIHLQSFLYGVVTTSLVLFISPFLSVYLDSWVVLLVRLFKHIIGWLVGGFALHYVIRSKQSGTTGTSASTPQQYYTQPPPHKYQQLQYSVKNTNGQKVSRKLVKIQEPDNLTNPSTPPPPRSQNRPRPLPRSPEKQQQLQLHSDEIVDTTHGVRRSDDTLSKRPISNYDKFINAAYEKERRDMEYERFVRDTAEADEGDYTDEDYSEVNRMI</sequence>
<proteinExistence type="predicted"/>
<dbReference type="OrthoDB" id="3980973at2759"/>
<feature type="transmembrane region" description="Helical" evidence="2">
    <location>
        <begin position="207"/>
        <end position="229"/>
    </location>
</feature>
<feature type="region of interest" description="Disordered" evidence="1">
    <location>
        <begin position="1"/>
        <end position="46"/>
    </location>
</feature>
<dbReference type="EMBL" id="JAEUBG010000347">
    <property type="protein sequence ID" value="KAH3688411.1"/>
    <property type="molecule type" value="Genomic_DNA"/>
</dbReference>
<evidence type="ECO:0000256" key="2">
    <source>
        <dbReference type="SAM" id="Phobius"/>
    </source>
</evidence>